<evidence type="ECO:0000313" key="3">
    <source>
        <dbReference type="EMBL" id="OUT23533.1"/>
    </source>
</evidence>
<protein>
    <recommendedName>
        <fullName evidence="2">PXA domain-containing protein</fullName>
    </recommendedName>
</protein>
<dbReference type="PANTHER" id="PTHR22775">
    <property type="entry name" value="SORTING NEXIN"/>
    <property type="match status" value="1"/>
</dbReference>
<accession>A0A1Z8JSF8</accession>
<gene>
    <name evidence="3" type="ORF">CAS74_001853</name>
</gene>
<name>A0A1Z8JSF8_PICKU</name>
<evidence type="ECO:0000256" key="1">
    <source>
        <dbReference type="SAM" id="MobiDB-lite"/>
    </source>
</evidence>
<dbReference type="VEuPathDB" id="FungiDB:C5L36_0A06490"/>
<dbReference type="SMART" id="SM00313">
    <property type="entry name" value="PXA"/>
    <property type="match status" value="1"/>
</dbReference>
<evidence type="ECO:0000313" key="4">
    <source>
        <dbReference type="Proteomes" id="UP000195871"/>
    </source>
</evidence>
<dbReference type="PANTHER" id="PTHR22775:SF3">
    <property type="entry name" value="SORTING NEXIN-13"/>
    <property type="match status" value="1"/>
</dbReference>
<reference evidence="3 4" key="1">
    <citation type="submission" date="2017-05" db="EMBL/GenBank/DDBJ databases">
        <title>The Genome Sequence of Candida krusei Ckrusei653.</title>
        <authorList>
            <person name="Cuomo C."/>
            <person name="Forche A."/>
            <person name="Young S."/>
            <person name="Abouelleil A."/>
            <person name="Cao P."/>
            <person name="Chapman S."/>
            <person name="Cusick C."/>
            <person name="Shea T."/>
            <person name="Nusbaum C."/>
            <person name="Birren B."/>
        </authorList>
    </citation>
    <scope>NUCLEOTIDE SEQUENCE [LARGE SCALE GENOMIC DNA]</scope>
    <source>
        <strain evidence="3 4">Ckrusei653</strain>
    </source>
</reference>
<dbReference type="Pfam" id="PF02194">
    <property type="entry name" value="PXA"/>
    <property type="match status" value="1"/>
</dbReference>
<dbReference type="PROSITE" id="PS51207">
    <property type="entry name" value="PXA"/>
    <property type="match status" value="1"/>
</dbReference>
<feature type="region of interest" description="Disordered" evidence="1">
    <location>
        <begin position="1"/>
        <end position="24"/>
    </location>
</feature>
<dbReference type="InterPro" id="IPR003114">
    <property type="entry name" value="Phox_assoc"/>
</dbReference>
<evidence type="ECO:0000259" key="2">
    <source>
        <dbReference type="PROSITE" id="PS51207"/>
    </source>
</evidence>
<organism evidence="3 4">
    <name type="scientific">Pichia kudriavzevii</name>
    <name type="common">Yeast</name>
    <name type="synonym">Issatchenkia orientalis</name>
    <dbReference type="NCBI Taxonomy" id="4909"/>
    <lineage>
        <taxon>Eukaryota</taxon>
        <taxon>Fungi</taxon>
        <taxon>Dikarya</taxon>
        <taxon>Ascomycota</taxon>
        <taxon>Saccharomycotina</taxon>
        <taxon>Pichiomycetes</taxon>
        <taxon>Pichiales</taxon>
        <taxon>Pichiaceae</taxon>
        <taxon>Pichia</taxon>
    </lineage>
</organism>
<feature type="compositionally biased region" description="Basic and acidic residues" evidence="1">
    <location>
        <begin position="247"/>
        <end position="264"/>
    </location>
</feature>
<dbReference type="Proteomes" id="UP000195871">
    <property type="component" value="Unassembled WGS sequence"/>
</dbReference>
<feature type="domain" description="PXA" evidence="2">
    <location>
        <begin position="61"/>
        <end position="231"/>
    </location>
</feature>
<sequence>MSAKQIKQAAVKPIPRTSVSGSTFPVRRSTKKDEIDYLRNLSRTLHVSNSSKGDLPQLTFSNELDVKLYALFSLLVKNFVQTWYVGLGFDKEEEFIGELVFLFSHVCRKIQERISSRRDEIVTSLFVDLPYVLEKHFRSVYESMRDCEEDESWGDVWMRKFSDGLIEEEMVDYRRILVDEIVKVLFPDEAVQSGITRRFLDGLIEGVILRNVIESFSEPFVIWEILGKISIKMQECGKGTTNEDEAEHATEQDHTQGKKTEQEHVREGGRYHYSLLHRILNVFIIDERYQMDSGKWLRYCDFVPLMSLMNFVTCWDTRFPILVSIFQVTLQLLMRITITRKFVNGCLKRLIFAIVNEECIGSLVDSMRGMMFPRDEYFEMKPRYVPTSEKELEKVYQENLKLITEWLTNGGFSSSVIFGRSGAVYEKAHKVMETFRHREVNLVLLQRVVDLLVLMLLPELA</sequence>
<comment type="caution">
    <text evidence="3">The sequence shown here is derived from an EMBL/GenBank/DDBJ whole genome shotgun (WGS) entry which is preliminary data.</text>
</comment>
<dbReference type="GO" id="GO:0035091">
    <property type="term" value="F:phosphatidylinositol binding"/>
    <property type="evidence" value="ECO:0007669"/>
    <property type="project" value="TreeGrafter"/>
</dbReference>
<proteinExistence type="predicted"/>
<dbReference type="EMBL" id="NHMM01000002">
    <property type="protein sequence ID" value="OUT23533.1"/>
    <property type="molecule type" value="Genomic_DNA"/>
</dbReference>
<dbReference type="AlphaFoldDB" id="A0A1Z8JSF8"/>
<feature type="region of interest" description="Disordered" evidence="1">
    <location>
        <begin position="240"/>
        <end position="264"/>
    </location>
</feature>